<evidence type="ECO:0000313" key="3">
    <source>
        <dbReference type="Proteomes" id="UP000431744"/>
    </source>
</evidence>
<dbReference type="RefSeq" id="WP_158028871.1">
    <property type="nucleotide sequence ID" value="NZ_BMHG01000001.1"/>
</dbReference>
<dbReference type="Proteomes" id="UP000431744">
    <property type="component" value="Unassembled WGS sequence"/>
</dbReference>
<sequence length="187" mass="19810">MEFSAVVIPVHAIAASLVVLLAPVNLVRRRRDRAHRVIGRTWVLAMYVTCVSGMFIYSLTGGFTAFHALAIFTFLTTTLGVVNIRRGHRRAHVGNMVGGWLGALVAGGFAAFVPARDIPMWAIGTPFLFWSIVAGIVVGATAWVWFVLAYAGRGQVGGARGLAAGSEGGGTGPAPAEDVHRKVIETL</sequence>
<gene>
    <name evidence="2" type="ORF">F8O04_08880</name>
</gene>
<proteinExistence type="predicted"/>
<evidence type="ECO:0000313" key="2">
    <source>
        <dbReference type="EMBL" id="KAB1650287.1"/>
    </source>
</evidence>
<comment type="caution">
    <text evidence="2">The sequence shown here is derived from an EMBL/GenBank/DDBJ whole genome shotgun (WGS) entry which is preliminary data.</text>
</comment>
<feature type="transmembrane region" description="Helical" evidence="1">
    <location>
        <begin position="65"/>
        <end position="84"/>
    </location>
</feature>
<feature type="transmembrane region" description="Helical" evidence="1">
    <location>
        <begin position="6"/>
        <end position="27"/>
    </location>
</feature>
<evidence type="ECO:0000256" key="1">
    <source>
        <dbReference type="SAM" id="Phobius"/>
    </source>
</evidence>
<feature type="transmembrane region" description="Helical" evidence="1">
    <location>
        <begin position="96"/>
        <end position="115"/>
    </location>
</feature>
<dbReference type="OrthoDB" id="3749011at2"/>
<feature type="transmembrane region" description="Helical" evidence="1">
    <location>
        <begin position="127"/>
        <end position="151"/>
    </location>
</feature>
<protein>
    <submittedName>
        <fullName evidence="2">DUF2306 domain-containing protein</fullName>
    </submittedName>
</protein>
<name>A0A6H9WTP5_9MICO</name>
<dbReference type="AlphaFoldDB" id="A0A6H9WTP5"/>
<accession>A0A6H9WTP5</accession>
<keyword evidence="1" id="KW-0472">Membrane</keyword>
<organism evidence="2 3">
    <name type="scientific">Pseudoclavibacter endophyticus</name>
    <dbReference type="NCBI Taxonomy" id="1778590"/>
    <lineage>
        <taxon>Bacteria</taxon>
        <taxon>Bacillati</taxon>
        <taxon>Actinomycetota</taxon>
        <taxon>Actinomycetes</taxon>
        <taxon>Micrococcales</taxon>
        <taxon>Microbacteriaceae</taxon>
        <taxon>Pseudoclavibacter</taxon>
    </lineage>
</organism>
<dbReference type="InterPro" id="IPR018750">
    <property type="entry name" value="DUF2306_membrane"/>
</dbReference>
<feature type="transmembrane region" description="Helical" evidence="1">
    <location>
        <begin position="39"/>
        <end position="59"/>
    </location>
</feature>
<keyword evidence="1" id="KW-1133">Transmembrane helix</keyword>
<reference evidence="2 3" key="1">
    <citation type="submission" date="2019-09" db="EMBL/GenBank/DDBJ databases">
        <title>Phylogeny of genus Pseudoclavibacter and closely related genus.</title>
        <authorList>
            <person name="Li Y."/>
        </authorList>
    </citation>
    <scope>NUCLEOTIDE SEQUENCE [LARGE SCALE GENOMIC DNA]</scope>
    <source>
        <strain evidence="2 3">EGI 60007</strain>
    </source>
</reference>
<keyword evidence="3" id="KW-1185">Reference proteome</keyword>
<keyword evidence="1" id="KW-0812">Transmembrane</keyword>
<dbReference type="Pfam" id="PF10067">
    <property type="entry name" value="DUF2306"/>
    <property type="match status" value="1"/>
</dbReference>
<dbReference type="EMBL" id="WBJY01000001">
    <property type="protein sequence ID" value="KAB1650287.1"/>
    <property type="molecule type" value="Genomic_DNA"/>
</dbReference>